<dbReference type="InParanoid" id="A0A3Q0KN45"/>
<protein>
    <submittedName>
        <fullName evidence="3">AN1-type domain-containing protein</fullName>
    </submittedName>
</protein>
<organism evidence="2 3">
    <name type="scientific">Schistosoma mansoni</name>
    <name type="common">Blood fluke</name>
    <dbReference type="NCBI Taxonomy" id="6183"/>
    <lineage>
        <taxon>Eukaryota</taxon>
        <taxon>Metazoa</taxon>
        <taxon>Spiralia</taxon>
        <taxon>Lophotrochozoa</taxon>
        <taxon>Platyhelminthes</taxon>
        <taxon>Trematoda</taxon>
        <taxon>Digenea</taxon>
        <taxon>Strigeidida</taxon>
        <taxon>Schistosomatoidea</taxon>
        <taxon>Schistosomatidae</taxon>
        <taxon>Schistosoma</taxon>
    </lineage>
</organism>
<dbReference type="WBParaSite" id="Smp_139650.1">
    <property type="protein sequence ID" value="Smp_139650.1"/>
    <property type="gene ID" value="Smp_139650"/>
</dbReference>
<feature type="compositionally biased region" description="Basic and acidic residues" evidence="1">
    <location>
        <begin position="452"/>
        <end position="469"/>
    </location>
</feature>
<reference evidence="2" key="1">
    <citation type="journal article" date="2012" name="PLoS Negl. Trop. Dis.">
        <title>A systematically improved high quality genome and transcriptome of the human blood fluke Schistosoma mansoni.</title>
        <authorList>
            <person name="Protasio A.V."/>
            <person name="Tsai I.J."/>
            <person name="Babbage A."/>
            <person name="Nichol S."/>
            <person name="Hunt M."/>
            <person name="Aslett M.A."/>
            <person name="De Silva N."/>
            <person name="Velarde G.S."/>
            <person name="Anderson T.J."/>
            <person name="Clark R.C."/>
            <person name="Davidson C."/>
            <person name="Dillon G.P."/>
            <person name="Holroyd N.E."/>
            <person name="LoVerde P.T."/>
            <person name="Lloyd C."/>
            <person name="McQuillan J."/>
            <person name="Oliveira G."/>
            <person name="Otto T.D."/>
            <person name="Parker-Manuel S.J."/>
            <person name="Quail M.A."/>
            <person name="Wilson R.A."/>
            <person name="Zerlotini A."/>
            <person name="Dunne D.W."/>
            <person name="Berriman M."/>
        </authorList>
    </citation>
    <scope>NUCLEOTIDE SEQUENCE [LARGE SCALE GENOMIC DNA]</scope>
    <source>
        <strain evidence="2">Puerto Rican</strain>
    </source>
</reference>
<evidence type="ECO:0000256" key="1">
    <source>
        <dbReference type="SAM" id="MobiDB-lite"/>
    </source>
</evidence>
<name>A0A3Q0KN45_SCHMA</name>
<dbReference type="OMA" id="EQCGHIG"/>
<reference evidence="3" key="2">
    <citation type="submission" date="2018-12" db="UniProtKB">
        <authorList>
            <consortium name="WormBaseParasite"/>
        </authorList>
    </citation>
    <scope>IDENTIFICATION</scope>
    <source>
        <strain evidence="3">Puerto Rican</strain>
    </source>
</reference>
<dbReference type="Gene3D" id="4.10.1110.10">
    <property type="entry name" value="AN1-like Zinc finger"/>
    <property type="match status" value="1"/>
</dbReference>
<accession>A0A3Q0KN45</accession>
<feature type="compositionally biased region" description="Low complexity" evidence="1">
    <location>
        <begin position="422"/>
        <end position="434"/>
    </location>
</feature>
<dbReference type="SUPFAM" id="SSF118310">
    <property type="entry name" value="AN1-like Zinc finger"/>
    <property type="match status" value="1"/>
</dbReference>
<feature type="region of interest" description="Disordered" evidence="1">
    <location>
        <begin position="422"/>
        <end position="469"/>
    </location>
</feature>
<dbReference type="AlphaFoldDB" id="A0A3Q0KN45"/>
<sequence length="598" mass="68160">MIRRIIDSVSLLVDPEPQNNMELLTNKDYSVDASMDDDSDNVNKDLSNDLSNMSSSFTGRLESYLSNGCINECSSSSITLSNSHSCYVASEDNACSLSNTPKNEATVTLPARSVRNQSQSPGMVDLSSIPLRSLPGGPSLQHPRDRLKLNTRKKETYRCQNNIKSCLTAPVCRKIGQDNGDFKIDGCFSQVDPLVMELECYILPFYRNLTECELKLPTKFATKTYRGILKQLAAEYELLILSVGKDRLHDECLVIRKRGTLQQKQELELEERREKQRQKQLREKEEAKETTDEKEEIKIEKLQTGNGNLNGHQEMCCQASFDEQGREIGRKRAKRIRKERERRKQAERNKKIIHKIDCSIQTIPEDYWYCSWCNEHIPPISQCGHEAICRAGVQQKQIETELKTRLKQHQLHIEAKKRLRLGLPPLKNEQQQHNNNKKKNELIFHSRSQSRNRRDTKSEKLNSTKQEEKLTLDINNPTIKAKTASAKLGEVHPNDVEAMIKLMQRLCTESKCKLLADSDGLSLSNSKCPKCKRAYCLVHRPIGKHTACPLNSEPTTEEGGGGGATSIACGWDPDEKKEALKLALRERKAKLRELRERC</sequence>
<feature type="compositionally biased region" description="Basic and acidic residues" evidence="1">
    <location>
        <begin position="280"/>
        <end position="296"/>
    </location>
</feature>
<proteinExistence type="predicted"/>
<dbReference type="InterPro" id="IPR035896">
    <property type="entry name" value="AN1-like_Znf"/>
</dbReference>
<evidence type="ECO:0000313" key="2">
    <source>
        <dbReference type="Proteomes" id="UP000008854"/>
    </source>
</evidence>
<evidence type="ECO:0000313" key="3">
    <source>
        <dbReference type="WBParaSite" id="Smp_139650.1"/>
    </source>
</evidence>
<keyword evidence="2" id="KW-1185">Reference proteome</keyword>
<feature type="region of interest" description="Disordered" evidence="1">
    <location>
        <begin position="276"/>
        <end position="296"/>
    </location>
</feature>
<dbReference type="Proteomes" id="UP000008854">
    <property type="component" value="Unassembled WGS sequence"/>
</dbReference>